<gene>
    <name evidence="2" type="ORF">D9V29_09290</name>
</gene>
<accession>A0A3L6ZS98</accession>
<comment type="caution">
    <text evidence="2">The sequence shown here is derived from an EMBL/GenBank/DDBJ whole genome shotgun (WGS) entry which is preliminary data.</text>
</comment>
<organism evidence="2 3">
    <name type="scientific">Mycetocola manganoxydans</name>
    <dbReference type="NCBI Taxonomy" id="699879"/>
    <lineage>
        <taxon>Bacteria</taxon>
        <taxon>Bacillati</taxon>
        <taxon>Actinomycetota</taxon>
        <taxon>Actinomycetes</taxon>
        <taxon>Micrococcales</taxon>
        <taxon>Microbacteriaceae</taxon>
        <taxon>Mycetocola</taxon>
    </lineage>
</organism>
<reference evidence="2 3" key="1">
    <citation type="submission" date="2018-10" db="EMBL/GenBank/DDBJ databases">
        <authorList>
            <person name="Li J."/>
        </authorList>
    </citation>
    <scope>NUCLEOTIDE SEQUENCE [LARGE SCALE GENOMIC DNA]</scope>
    <source>
        <strain evidence="2 3">CCTCC AB209002</strain>
    </source>
</reference>
<dbReference type="AlphaFoldDB" id="A0A3L6ZS98"/>
<keyword evidence="2" id="KW-0808">Transferase</keyword>
<feature type="transmembrane region" description="Helical" evidence="1">
    <location>
        <begin position="259"/>
        <end position="285"/>
    </location>
</feature>
<sequence length="335" mass="34072">MSGRGIDTPGRIDAVDIARGLAILGMFAAHAMPRADESELLVDGRSSILFATLAGVSLGLLSGGSDPPARGSRGRIVQVVLIRALFVFLLGLLLWTLGSEIAIILDYYAVMFLLVLPLLFASRAVLAGVAVLVLFGAPVLADAVDAGERAPASVPEVLREYLLTGSYPALVWMPLLLAGLIAARSGLNRRRTQIWLLAGGATAAGAGYGGAALIIGVTATAHSGSTAEILGSGGLALALLGFLLLITSEGPFAGVVRTVLWPVGSAGALALTVYTAQIVVLAMAAGARDSGGPGYPGWPLLIGLTVASLVGASVWRAVAGRGPLERVLALAAGRR</sequence>
<feature type="transmembrane region" description="Helical" evidence="1">
    <location>
        <begin position="229"/>
        <end position="247"/>
    </location>
</feature>
<dbReference type="RefSeq" id="WP_121673051.1">
    <property type="nucleotide sequence ID" value="NZ_BMXM01000006.1"/>
</dbReference>
<feature type="transmembrane region" description="Helical" evidence="1">
    <location>
        <begin position="194"/>
        <end position="217"/>
    </location>
</feature>
<proteinExistence type="predicted"/>
<dbReference type="EMBL" id="RCUV01000009">
    <property type="protein sequence ID" value="RLP70689.1"/>
    <property type="molecule type" value="Genomic_DNA"/>
</dbReference>
<evidence type="ECO:0000256" key="1">
    <source>
        <dbReference type="SAM" id="Phobius"/>
    </source>
</evidence>
<keyword evidence="3" id="KW-1185">Reference proteome</keyword>
<evidence type="ECO:0000313" key="2">
    <source>
        <dbReference type="EMBL" id="RLP70689.1"/>
    </source>
</evidence>
<name>A0A3L6ZS98_9MICO</name>
<keyword evidence="2" id="KW-0012">Acyltransferase</keyword>
<feature type="transmembrane region" description="Helical" evidence="1">
    <location>
        <begin position="76"/>
        <end position="95"/>
    </location>
</feature>
<keyword evidence="1" id="KW-1133">Transmembrane helix</keyword>
<dbReference type="Proteomes" id="UP000270299">
    <property type="component" value="Unassembled WGS sequence"/>
</dbReference>
<feature type="transmembrane region" description="Helical" evidence="1">
    <location>
        <begin position="101"/>
        <end position="119"/>
    </location>
</feature>
<feature type="transmembrane region" description="Helical" evidence="1">
    <location>
        <begin position="297"/>
        <end position="318"/>
    </location>
</feature>
<evidence type="ECO:0000313" key="3">
    <source>
        <dbReference type="Proteomes" id="UP000270299"/>
    </source>
</evidence>
<keyword evidence="1" id="KW-0812">Transmembrane</keyword>
<dbReference type="GO" id="GO:0016746">
    <property type="term" value="F:acyltransferase activity"/>
    <property type="evidence" value="ECO:0007669"/>
    <property type="project" value="UniProtKB-KW"/>
</dbReference>
<keyword evidence="1" id="KW-0472">Membrane</keyword>
<feature type="transmembrane region" description="Helical" evidence="1">
    <location>
        <begin position="124"/>
        <end position="141"/>
    </location>
</feature>
<dbReference type="OrthoDB" id="4966979at2"/>
<protein>
    <submittedName>
        <fullName evidence="2">Acyltransferase</fullName>
    </submittedName>
</protein>
<feature type="transmembrane region" description="Helical" evidence="1">
    <location>
        <begin position="161"/>
        <end position="182"/>
    </location>
</feature>